<evidence type="ECO:0000256" key="4">
    <source>
        <dbReference type="PROSITE-ProRule" id="PRU00433"/>
    </source>
</evidence>
<keyword evidence="6" id="KW-0732">Signal</keyword>
<feature type="signal peptide" evidence="6">
    <location>
        <begin position="1"/>
        <end position="25"/>
    </location>
</feature>
<dbReference type="Pfam" id="PF07635">
    <property type="entry name" value="PSCyt1"/>
    <property type="match status" value="1"/>
</dbReference>
<proteinExistence type="predicted"/>
<evidence type="ECO:0000256" key="6">
    <source>
        <dbReference type="SAM" id="SignalP"/>
    </source>
</evidence>
<keyword evidence="3 4" id="KW-0408">Iron</keyword>
<dbReference type="GO" id="GO:0046872">
    <property type="term" value="F:metal ion binding"/>
    <property type="evidence" value="ECO:0007669"/>
    <property type="project" value="UniProtKB-KW"/>
</dbReference>
<sequence length="882" mass="99287" precursor="true">MYIRAIAFLLTAVSACLLGSGSSSAADSRVTFEKDIRPIFKAYCFHCHGEEKELSGALDVRLRRLIMKGGDSGEAVVPGKHAESLLFQYVESGDMPPDEKLRLKPEEVALIAKWIDQGAKTEGSEPEGDIKPGDFLITSDERSHWAFRPIQKVALPELPQLQKENGKQPVNPVDAFIGRKLKANGLWFSEEADRLTLIRRAAFDLTGLPPAPEDVDTYLADKSPDAYEKMIDRLLESPHYGERWARHWLDVAGYADSEGYNDKDIIRPDAWHYRDYVIRSLNADKPWDQFITEQLAGDEMVKATHATAQKLVDQDPAVCEKLTATGYLRLAPDGTGSSPMDPAIARNQVITETVKIMSSSLLGMTVGCAECHHHRFDPIPQEDFYRLRAVIAPVYDDQKWRMPASRRAALMSAEDKAKAAKMSAQVKELDAEHNKVKAEVTQLIAERVLKEVPKADREQARTAYETAVKERSKEQADFLKQKYPMLDLLVPGRLHLFLARFKDGNDLKKRYEDIKAEADKLRAQIPKPEYIRVATEDTQHLPQTFVFYRGDISSPEKDLIAPGGLTVISSKADNTFELNDPQLPTTGRRLAYARYLTNGKHPLVARVLMNRFWMHHFGQAIVDSTGDFGSRSSVPTHPELLDWLAADFMEQGWQLKRIHRLIMTSRTYKQTSATHSEQAAAIDSDNRLYWRMTMQRLEAESIRDAILAVSGELNREQFGEPVPVALADSGIITVGAGKVSKDRRELKRSIYVQVRRTQPVTMLNAFDAPSMEPNCERRVFSTVATQSLALLNSEFMRNQSEAFAKRVLTTAGKDADDTKLIKTAWKLALSSEPSPAELQALEKNFALQLKEYQTKKAKQPREEALAAVCHVLFGTNQFLYVE</sequence>
<keyword evidence="9" id="KW-1185">Reference proteome</keyword>
<dbReference type="RefSeq" id="WP_145184805.1">
    <property type="nucleotide sequence ID" value="NZ_CP036266.1"/>
</dbReference>
<keyword evidence="2 4" id="KW-0479">Metal-binding</keyword>
<feature type="coiled-coil region" evidence="5">
    <location>
        <begin position="419"/>
        <end position="446"/>
    </location>
</feature>
<keyword evidence="5" id="KW-0175">Coiled coil</keyword>
<dbReference type="PROSITE" id="PS51257">
    <property type="entry name" value="PROKAR_LIPOPROTEIN"/>
    <property type="match status" value="1"/>
</dbReference>
<dbReference type="EMBL" id="CP036266">
    <property type="protein sequence ID" value="QDT21074.1"/>
    <property type="molecule type" value="Genomic_DNA"/>
</dbReference>
<dbReference type="GO" id="GO:0009055">
    <property type="term" value="F:electron transfer activity"/>
    <property type="evidence" value="ECO:0007669"/>
    <property type="project" value="InterPro"/>
</dbReference>
<dbReference type="GO" id="GO:0020037">
    <property type="term" value="F:heme binding"/>
    <property type="evidence" value="ECO:0007669"/>
    <property type="project" value="InterPro"/>
</dbReference>
<dbReference type="AlphaFoldDB" id="A0A517PNY1"/>
<evidence type="ECO:0000259" key="7">
    <source>
        <dbReference type="PROSITE" id="PS51007"/>
    </source>
</evidence>
<dbReference type="InterPro" id="IPR009056">
    <property type="entry name" value="Cyt_c-like_dom"/>
</dbReference>
<protein>
    <submittedName>
        <fullName evidence="8">Planctomycete cytochrome C</fullName>
    </submittedName>
</protein>
<dbReference type="PANTHER" id="PTHR35889">
    <property type="entry name" value="CYCLOINULO-OLIGOSACCHARIDE FRUCTANOTRANSFERASE-RELATED"/>
    <property type="match status" value="1"/>
</dbReference>
<evidence type="ECO:0000313" key="8">
    <source>
        <dbReference type="EMBL" id="QDT21074.1"/>
    </source>
</evidence>
<accession>A0A517PNY1</accession>
<dbReference type="PANTHER" id="PTHR35889:SF3">
    <property type="entry name" value="F-BOX DOMAIN-CONTAINING PROTEIN"/>
    <property type="match status" value="1"/>
</dbReference>
<evidence type="ECO:0000256" key="2">
    <source>
        <dbReference type="ARBA" id="ARBA00022723"/>
    </source>
</evidence>
<name>A0A517PNY1_9PLAN</name>
<dbReference type="PROSITE" id="PS51007">
    <property type="entry name" value="CYTC"/>
    <property type="match status" value="1"/>
</dbReference>
<gene>
    <name evidence="8" type="ORF">HG66A1_28670</name>
</gene>
<dbReference type="InterPro" id="IPR036909">
    <property type="entry name" value="Cyt_c-like_dom_sf"/>
</dbReference>
<evidence type="ECO:0000256" key="3">
    <source>
        <dbReference type="ARBA" id="ARBA00023004"/>
    </source>
</evidence>
<dbReference type="OrthoDB" id="63584at2"/>
<dbReference type="InterPro" id="IPR011429">
    <property type="entry name" value="Cyt_c_Planctomycete-type"/>
</dbReference>
<evidence type="ECO:0000256" key="5">
    <source>
        <dbReference type="SAM" id="Coils"/>
    </source>
</evidence>
<dbReference type="Pfam" id="PF07583">
    <property type="entry name" value="PSCyt2"/>
    <property type="match status" value="1"/>
</dbReference>
<dbReference type="InterPro" id="IPR022655">
    <property type="entry name" value="DUF1553"/>
</dbReference>
<keyword evidence="1 4" id="KW-0349">Heme</keyword>
<dbReference type="SUPFAM" id="SSF46626">
    <property type="entry name" value="Cytochrome c"/>
    <property type="match status" value="1"/>
</dbReference>
<dbReference type="InterPro" id="IPR011444">
    <property type="entry name" value="DUF1549"/>
</dbReference>
<evidence type="ECO:0000313" key="9">
    <source>
        <dbReference type="Proteomes" id="UP000320421"/>
    </source>
</evidence>
<dbReference type="Pfam" id="PF07587">
    <property type="entry name" value="PSD1"/>
    <property type="match status" value="1"/>
</dbReference>
<evidence type="ECO:0000256" key="1">
    <source>
        <dbReference type="ARBA" id="ARBA00022617"/>
    </source>
</evidence>
<dbReference type="Proteomes" id="UP000320421">
    <property type="component" value="Chromosome"/>
</dbReference>
<organism evidence="8 9">
    <name type="scientific">Gimesia chilikensis</name>
    <dbReference type="NCBI Taxonomy" id="2605989"/>
    <lineage>
        <taxon>Bacteria</taxon>
        <taxon>Pseudomonadati</taxon>
        <taxon>Planctomycetota</taxon>
        <taxon>Planctomycetia</taxon>
        <taxon>Planctomycetales</taxon>
        <taxon>Planctomycetaceae</taxon>
        <taxon>Gimesia</taxon>
    </lineage>
</organism>
<feature type="domain" description="Cytochrome c" evidence="7">
    <location>
        <begin position="23"/>
        <end position="119"/>
    </location>
</feature>
<feature type="chain" id="PRO_5021910559" evidence="6">
    <location>
        <begin position="26"/>
        <end position="882"/>
    </location>
</feature>
<reference evidence="8 9" key="1">
    <citation type="submission" date="2019-02" db="EMBL/GenBank/DDBJ databases">
        <title>Deep-cultivation of Planctomycetes and their phenomic and genomic characterization uncovers novel biology.</title>
        <authorList>
            <person name="Wiegand S."/>
            <person name="Jogler M."/>
            <person name="Boedeker C."/>
            <person name="Pinto D."/>
            <person name="Vollmers J."/>
            <person name="Rivas-Marin E."/>
            <person name="Kohn T."/>
            <person name="Peeters S.H."/>
            <person name="Heuer A."/>
            <person name="Rast P."/>
            <person name="Oberbeckmann S."/>
            <person name="Bunk B."/>
            <person name="Jeske O."/>
            <person name="Meyerdierks A."/>
            <person name="Storesund J.E."/>
            <person name="Kallscheuer N."/>
            <person name="Luecker S."/>
            <person name="Lage O.M."/>
            <person name="Pohl T."/>
            <person name="Merkel B.J."/>
            <person name="Hornburger P."/>
            <person name="Mueller R.-W."/>
            <person name="Bruemmer F."/>
            <person name="Labrenz M."/>
            <person name="Spormann A.M."/>
            <person name="Op den Camp H."/>
            <person name="Overmann J."/>
            <person name="Amann R."/>
            <person name="Jetten M.S.M."/>
            <person name="Mascher T."/>
            <person name="Medema M.H."/>
            <person name="Devos D.P."/>
            <person name="Kaster A.-K."/>
            <person name="Ovreas L."/>
            <person name="Rohde M."/>
            <person name="Galperin M.Y."/>
            <person name="Jogler C."/>
        </authorList>
    </citation>
    <scope>NUCLEOTIDE SEQUENCE [LARGE SCALE GENOMIC DNA]</scope>
    <source>
        <strain evidence="8 9">HG66A1</strain>
    </source>
</reference>